<proteinExistence type="inferred from homology"/>
<feature type="region of interest" description="Disordered" evidence="3">
    <location>
        <begin position="327"/>
        <end position="346"/>
    </location>
</feature>
<dbReference type="Pfam" id="PF05368">
    <property type="entry name" value="NmrA"/>
    <property type="match status" value="1"/>
</dbReference>
<evidence type="ECO:0000259" key="4">
    <source>
        <dbReference type="Pfam" id="PF05368"/>
    </source>
</evidence>
<keyword evidence="6" id="KW-1185">Reference proteome</keyword>
<feature type="domain" description="NmrA-like" evidence="4">
    <location>
        <begin position="8"/>
        <end position="329"/>
    </location>
</feature>
<evidence type="ECO:0000313" key="5">
    <source>
        <dbReference type="EMBL" id="KAL1886825.1"/>
    </source>
</evidence>
<dbReference type="Gene3D" id="3.40.50.720">
    <property type="entry name" value="NAD(P)-binding Rossmann-like Domain"/>
    <property type="match status" value="1"/>
</dbReference>
<dbReference type="PANTHER" id="PTHR42748:SF7">
    <property type="entry name" value="NMRA LIKE REDOX SENSOR 1-RELATED"/>
    <property type="match status" value="1"/>
</dbReference>
<protein>
    <recommendedName>
        <fullName evidence="4">NmrA-like domain-containing protein</fullName>
    </recommendedName>
</protein>
<accession>A0ABR3YEV9</accession>
<comment type="caution">
    <text evidence="5">The sequence shown here is derived from an EMBL/GenBank/DDBJ whole genome shotgun (WGS) entry which is preliminary data.</text>
</comment>
<keyword evidence="2" id="KW-0521">NADP</keyword>
<dbReference type="SUPFAM" id="SSF51735">
    <property type="entry name" value="NAD(P)-binding Rossmann-fold domains"/>
    <property type="match status" value="1"/>
</dbReference>
<comment type="similarity">
    <text evidence="1">Belongs to the NmrA-type oxidoreductase family.</text>
</comment>
<name>A0ABR3YEV9_9EURO</name>
<evidence type="ECO:0000313" key="6">
    <source>
        <dbReference type="Proteomes" id="UP001583193"/>
    </source>
</evidence>
<dbReference type="Proteomes" id="UP001583193">
    <property type="component" value="Unassembled WGS sequence"/>
</dbReference>
<evidence type="ECO:0000256" key="2">
    <source>
        <dbReference type="ARBA" id="ARBA00022857"/>
    </source>
</evidence>
<gene>
    <name evidence="5" type="ORF">Plec18167_000760</name>
</gene>
<reference evidence="5 6" key="1">
    <citation type="journal article" date="2024" name="IMA Fungus">
        <title>IMA Genome - F19 : A genome assembly and annotation guide to empower mycologists, including annotated draft genome sequences of Ceratocystis pirilliformis, Diaporthe australafricana, Fusarium ophioides, Paecilomyces lecythidis, and Sporothrix stenoceras.</title>
        <authorList>
            <person name="Aylward J."/>
            <person name="Wilson A.M."/>
            <person name="Visagie C.M."/>
            <person name="Spraker J."/>
            <person name="Barnes I."/>
            <person name="Buitendag C."/>
            <person name="Ceriani C."/>
            <person name="Del Mar Angel L."/>
            <person name="du Plessis D."/>
            <person name="Fuchs T."/>
            <person name="Gasser K."/>
            <person name="Kramer D."/>
            <person name="Li W."/>
            <person name="Munsamy K."/>
            <person name="Piso A."/>
            <person name="Price J.L."/>
            <person name="Sonnekus B."/>
            <person name="Thomas C."/>
            <person name="van der Nest A."/>
            <person name="van Dijk A."/>
            <person name="van Heerden A."/>
            <person name="van Vuuren N."/>
            <person name="Yilmaz N."/>
            <person name="Duong T.A."/>
            <person name="van der Merwe N.A."/>
            <person name="Wingfield M.J."/>
            <person name="Wingfield B.D."/>
        </authorList>
    </citation>
    <scope>NUCLEOTIDE SEQUENCE [LARGE SCALE GENOMIC DNA]</scope>
    <source>
        <strain evidence="5 6">CMW 18167</strain>
    </source>
</reference>
<dbReference type="PANTHER" id="PTHR42748">
    <property type="entry name" value="NITROGEN METABOLITE REPRESSION PROTEIN NMRA FAMILY MEMBER"/>
    <property type="match status" value="1"/>
</dbReference>
<organism evidence="5 6">
    <name type="scientific">Paecilomyces lecythidis</name>
    <dbReference type="NCBI Taxonomy" id="3004212"/>
    <lineage>
        <taxon>Eukaryota</taxon>
        <taxon>Fungi</taxon>
        <taxon>Dikarya</taxon>
        <taxon>Ascomycota</taxon>
        <taxon>Pezizomycotina</taxon>
        <taxon>Eurotiomycetes</taxon>
        <taxon>Eurotiomycetidae</taxon>
        <taxon>Eurotiales</taxon>
        <taxon>Thermoascaceae</taxon>
        <taxon>Paecilomyces</taxon>
    </lineage>
</organism>
<dbReference type="InterPro" id="IPR008030">
    <property type="entry name" value="NmrA-like"/>
</dbReference>
<dbReference type="InterPro" id="IPR036291">
    <property type="entry name" value="NAD(P)-bd_dom_sf"/>
</dbReference>
<evidence type="ECO:0000256" key="1">
    <source>
        <dbReference type="ARBA" id="ARBA00006328"/>
    </source>
</evidence>
<dbReference type="InterPro" id="IPR051164">
    <property type="entry name" value="NmrA-like_oxidored"/>
</dbReference>
<sequence length="346" mass="38245">MSTIKPQTRTILITGATGQQGQALIAALRPRDHNSNSNLNSATASAELASEAEIEYRVLALTRNKNSDIAKRLAGEKHVSIVEGDLGQRESIGKIFEDAQSEGDRIWGVFAVMAYPGLNKDAEGEERQGKILADLALEYNVSAYIYSSALRTGPRYDDQEQLSGRAKVNIERHVQSLGEKGLPWTIIRPSFFMENFSGFIGCITAGVLKQGLRPETKVRLIAKDDIGNVAAGVFRNFPEFTNSVLSLVSESLTISEIEKEHQRTTSRPLPLIPWPIAWFILAINSGARGLIKKLNNDHTVQARGEYVELDAEIERAKKAYPDMRSFGEWAKQKDGEKTGQSGWNQS</sequence>
<dbReference type="EMBL" id="JAVDPF010000001">
    <property type="protein sequence ID" value="KAL1886825.1"/>
    <property type="molecule type" value="Genomic_DNA"/>
</dbReference>
<evidence type="ECO:0000256" key="3">
    <source>
        <dbReference type="SAM" id="MobiDB-lite"/>
    </source>
</evidence>